<organism evidence="1 2">
    <name type="scientific">Puccinia coronata f. sp. avenae</name>
    <dbReference type="NCBI Taxonomy" id="200324"/>
    <lineage>
        <taxon>Eukaryota</taxon>
        <taxon>Fungi</taxon>
        <taxon>Dikarya</taxon>
        <taxon>Basidiomycota</taxon>
        <taxon>Pucciniomycotina</taxon>
        <taxon>Pucciniomycetes</taxon>
        <taxon>Pucciniales</taxon>
        <taxon>Pucciniaceae</taxon>
        <taxon>Puccinia</taxon>
    </lineage>
</organism>
<protein>
    <submittedName>
        <fullName evidence="1">Uncharacterized protein</fullName>
    </submittedName>
</protein>
<keyword evidence="2" id="KW-1185">Reference proteome</keyword>
<gene>
    <name evidence="1" type="ORF">PCANC_28542</name>
</gene>
<name>A0A2N5RUG7_9BASI</name>
<sequence length="122" mass="13012">MDSVSVIDHDPKVKFRFQVTESCLLNPCGQINIGPYRNGVDYNHHALAADASQSLFPSAPPLPSAEAAVGTNSAQAAIDLEKITELLVLISKSSKYHPIRGLQPLAEAIGLEQIIVVPADPV</sequence>
<proteinExistence type="predicted"/>
<comment type="caution">
    <text evidence="1">The sequence shown here is derived from an EMBL/GenBank/DDBJ whole genome shotgun (WGS) entry which is preliminary data.</text>
</comment>
<evidence type="ECO:0000313" key="1">
    <source>
        <dbReference type="EMBL" id="PLW04634.1"/>
    </source>
</evidence>
<dbReference type="EMBL" id="PGCJ01001600">
    <property type="protein sequence ID" value="PLW04634.1"/>
    <property type="molecule type" value="Genomic_DNA"/>
</dbReference>
<reference evidence="1 2" key="1">
    <citation type="submission" date="2017-11" db="EMBL/GenBank/DDBJ databases">
        <title>De novo assembly and phasing of dikaryotic genomes from two isolates of Puccinia coronata f. sp. avenae, the causal agent of oat crown rust.</title>
        <authorList>
            <person name="Miller M.E."/>
            <person name="Zhang Y."/>
            <person name="Omidvar V."/>
            <person name="Sperschneider J."/>
            <person name="Schwessinger B."/>
            <person name="Raley C."/>
            <person name="Palmer J.M."/>
            <person name="Garnica D."/>
            <person name="Upadhyaya N."/>
            <person name="Rathjen J."/>
            <person name="Taylor J.M."/>
            <person name="Park R.F."/>
            <person name="Dodds P.N."/>
            <person name="Hirsch C.D."/>
            <person name="Kianian S.F."/>
            <person name="Figueroa M."/>
        </authorList>
    </citation>
    <scope>NUCLEOTIDE SEQUENCE [LARGE SCALE GENOMIC DNA]</scope>
    <source>
        <strain evidence="1">12NC29</strain>
    </source>
</reference>
<dbReference type="AlphaFoldDB" id="A0A2N5RUG7"/>
<accession>A0A2N5RUG7</accession>
<dbReference type="Proteomes" id="UP000235388">
    <property type="component" value="Unassembled WGS sequence"/>
</dbReference>
<evidence type="ECO:0000313" key="2">
    <source>
        <dbReference type="Proteomes" id="UP000235388"/>
    </source>
</evidence>